<dbReference type="NCBIfam" id="TIGR01552">
    <property type="entry name" value="phd_fam"/>
    <property type="match status" value="1"/>
</dbReference>
<evidence type="ECO:0000256" key="1">
    <source>
        <dbReference type="ARBA" id="ARBA00009981"/>
    </source>
</evidence>
<sequence>MAHRTWSVQDAKNRFSEVVEAARRKPQTVTKHGKPAVVVVAADEYERLRKLEQLKAPSFAELLLAMPQGDVEFDRLKAMPRAVEF</sequence>
<evidence type="ECO:0000313" key="4">
    <source>
        <dbReference type="Proteomes" id="UP000182178"/>
    </source>
</evidence>
<comment type="similarity">
    <text evidence="1 2">Belongs to the phD/YefM antitoxin family.</text>
</comment>
<dbReference type="PANTHER" id="PTHR33713">
    <property type="entry name" value="ANTITOXIN YAFN-RELATED"/>
    <property type="match status" value="1"/>
</dbReference>
<dbReference type="EMBL" id="CYHC01000014">
    <property type="protein sequence ID" value="CUA90620.1"/>
    <property type="molecule type" value="Genomic_DNA"/>
</dbReference>
<evidence type="ECO:0000256" key="2">
    <source>
        <dbReference type="RuleBase" id="RU362080"/>
    </source>
</evidence>
<name>A0ABP2A8A4_9HYPH</name>
<dbReference type="InterPro" id="IPR051405">
    <property type="entry name" value="phD/YefM_antitoxin"/>
</dbReference>
<reference evidence="3 4" key="1">
    <citation type="submission" date="2015-08" db="EMBL/GenBank/DDBJ databases">
        <authorList>
            <person name="Varghese N."/>
        </authorList>
    </citation>
    <scope>NUCLEOTIDE SEQUENCE [LARGE SCALE GENOMIC DNA]</scope>
    <source>
        <strain evidence="3 4">DSM 18167</strain>
    </source>
</reference>
<dbReference type="Gene3D" id="3.40.1620.10">
    <property type="entry name" value="YefM-like domain"/>
    <property type="match status" value="1"/>
</dbReference>
<dbReference type="InterPro" id="IPR036165">
    <property type="entry name" value="YefM-like_sf"/>
</dbReference>
<dbReference type="PANTHER" id="PTHR33713:SF9">
    <property type="entry name" value="ANTITOXIN"/>
    <property type="match status" value="1"/>
</dbReference>
<accession>A0ABP2A8A4</accession>
<proteinExistence type="inferred from homology"/>
<gene>
    <name evidence="3" type="ORF">Ga0061061_11431</name>
</gene>
<comment type="function">
    <text evidence="2">Antitoxin component of a type II toxin-antitoxin (TA) system.</text>
</comment>
<keyword evidence="4" id="KW-1185">Reference proteome</keyword>
<organism evidence="3 4">
    <name type="scientific">Chelatococcus sambhunathii</name>
    <dbReference type="NCBI Taxonomy" id="363953"/>
    <lineage>
        <taxon>Bacteria</taxon>
        <taxon>Pseudomonadati</taxon>
        <taxon>Pseudomonadota</taxon>
        <taxon>Alphaproteobacteria</taxon>
        <taxon>Hyphomicrobiales</taxon>
        <taxon>Chelatococcaceae</taxon>
        <taxon>Chelatococcus</taxon>
    </lineage>
</organism>
<dbReference type="SUPFAM" id="SSF143120">
    <property type="entry name" value="YefM-like"/>
    <property type="match status" value="1"/>
</dbReference>
<dbReference type="Pfam" id="PF02604">
    <property type="entry name" value="PhdYeFM_antitox"/>
    <property type="match status" value="1"/>
</dbReference>
<dbReference type="Proteomes" id="UP000182178">
    <property type="component" value="Unassembled WGS sequence"/>
</dbReference>
<comment type="caution">
    <text evidence="3">The sequence shown here is derived from an EMBL/GenBank/DDBJ whole genome shotgun (WGS) entry which is preliminary data.</text>
</comment>
<evidence type="ECO:0000313" key="3">
    <source>
        <dbReference type="EMBL" id="CUA90620.1"/>
    </source>
</evidence>
<protein>
    <recommendedName>
        <fullName evidence="2">Antitoxin</fullName>
    </recommendedName>
</protein>
<dbReference type="RefSeq" id="WP_055460826.1">
    <property type="nucleotide sequence ID" value="NZ_CYHC01000014.1"/>
</dbReference>
<dbReference type="InterPro" id="IPR006442">
    <property type="entry name" value="Antitoxin_Phd/YefM"/>
</dbReference>